<sequence>MTLPLAPVRPRLPVGAVSPPRRLLWSAGARGQAVVTVAEFWRSDRVVRLAPVVAVACSALLPVLQVVLAFSYAGNDTGTGLWSIAATAAYLPLHLRHIWYAAHAARPPAARWTFMSMAVIIVAVTPLAGNMWPRAYAGLAVSAMLVLPAPWSYLVFVTLAAVAAPVALMLELPWQSAPWLGFSVMCGGGALLLLVWLAAALTRLQAAREALAQQAVAQERRRIDDDLRHTLGRALESIAARGERVTARLARDVPAEPADSGRTSAGGLSGLGDSGRTLVDGLSGVAKNSARTPADGLSGLGGSGRTLAEELSGLADDSRSTLAEARRRVRGYRQPSLRAELETAATLLSAAGVDTRLELPRLGVPETIPQRSRDALRAAVTRLLRADGVGACTIAVTVVNGRVLLEVRADDATETIEVPA</sequence>
<dbReference type="Proteomes" id="UP001500630">
    <property type="component" value="Unassembled WGS sequence"/>
</dbReference>
<feature type="region of interest" description="Disordered" evidence="1">
    <location>
        <begin position="251"/>
        <end position="272"/>
    </location>
</feature>
<proteinExistence type="predicted"/>
<feature type="transmembrane region" description="Helical" evidence="2">
    <location>
        <begin position="79"/>
        <end position="100"/>
    </location>
</feature>
<dbReference type="EMBL" id="BAABDQ010000004">
    <property type="protein sequence ID" value="GAA3541722.1"/>
    <property type="molecule type" value="Genomic_DNA"/>
</dbReference>
<protein>
    <recommendedName>
        <fullName evidence="5">Histidine kinase</fullName>
    </recommendedName>
</protein>
<keyword evidence="4" id="KW-1185">Reference proteome</keyword>
<keyword evidence="2" id="KW-1133">Transmembrane helix</keyword>
<keyword evidence="2" id="KW-0472">Membrane</keyword>
<organism evidence="3 4">
    <name type="scientific">Nonomuraea rosea</name>
    <dbReference type="NCBI Taxonomy" id="638574"/>
    <lineage>
        <taxon>Bacteria</taxon>
        <taxon>Bacillati</taxon>
        <taxon>Actinomycetota</taxon>
        <taxon>Actinomycetes</taxon>
        <taxon>Streptosporangiales</taxon>
        <taxon>Streptosporangiaceae</taxon>
        <taxon>Nonomuraea</taxon>
    </lineage>
</organism>
<evidence type="ECO:0000256" key="2">
    <source>
        <dbReference type="SAM" id="Phobius"/>
    </source>
</evidence>
<comment type="caution">
    <text evidence="3">The sequence shown here is derived from an EMBL/GenBank/DDBJ whole genome shotgun (WGS) entry which is preliminary data.</text>
</comment>
<feature type="transmembrane region" description="Helical" evidence="2">
    <location>
        <begin position="112"/>
        <end position="131"/>
    </location>
</feature>
<gene>
    <name evidence="3" type="ORF">GCM10022419_022280</name>
</gene>
<evidence type="ECO:0000256" key="1">
    <source>
        <dbReference type="SAM" id="MobiDB-lite"/>
    </source>
</evidence>
<evidence type="ECO:0008006" key="5">
    <source>
        <dbReference type="Google" id="ProtNLM"/>
    </source>
</evidence>
<feature type="transmembrane region" description="Helical" evidence="2">
    <location>
        <begin position="151"/>
        <end position="170"/>
    </location>
</feature>
<evidence type="ECO:0000313" key="4">
    <source>
        <dbReference type="Proteomes" id="UP001500630"/>
    </source>
</evidence>
<name>A0ABP6VUK2_9ACTN</name>
<feature type="transmembrane region" description="Helical" evidence="2">
    <location>
        <begin position="177"/>
        <end position="199"/>
    </location>
</feature>
<feature type="transmembrane region" description="Helical" evidence="2">
    <location>
        <begin position="49"/>
        <end position="73"/>
    </location>
</feature>
<keyword evidence="2" id="KW-0812">Transmembrane</keyword>
<evidence type="ECO:0000313" key="3">
    <source>
        <dbReference type="EMBL" id="GAA3541722.1"/>
    </source>
</evidence>
<reference evidence="4" key="1">
    <citation type="journal article" date="2019" name="Int. J. Syst. Evol. Microbiol.">
        <title>The Global Catalogue of Microorganisms (GCM) 10K type strain sequencing project: providing services to taxonomists for standard genome sequencing and annotation.</title>
        <authorList>
            <consortium name="The Broad Institute Genomics Platform"/>
            <consortium name="The Broad Institute Genome Sequencing Center for Infectious Disease"/>
            <person name="Wu L."/>
            <person name="Ma J."/>
        </authorList>
    </citation>
    <scope>NUCLEOTIDE SEQUENCE [LARGE SCALE GENOMIC DNA]</scope>
    <source>
        <strain evidence="4">JCM 17326</strain>
    </source>
</reference>
<accession>A0ABP6VUK2</accession>